<dbReference type="AlphaFoldDB" id="H6N836"/>
<evidence type="ECO:0000256" key="1">
    <source>
        <dbReference type="SAM" id="MobiDB-lite"/>
    </source>
</evidence>
<keyword evidence="4" id="KW-1185">Reference proteome</keyword>
<evidence type="ECO:0000313" key="4">
    <source>
        <dbReference type="Proteomes" id="UP000009135"/>
    </source>
</evidence>
<organism evidence="3 4">
    <name type="scientific">Mycoplasma haemocanis (strain Illinois)</name>
    <dbReference type="NCBI Taxonomy" id="1111676"/>
    <lineage>
        <taxon>Bacteria</taxon>
        <taxon>Bacillati</taxon>
        <taxon>Mycoplasmatota</taxon>
        <taxon>Mollicutes</taxon>
        <taxon>Mycoplasmataceae</taxon>
        <taxon>Mycoplasma</taxon>
    </lineage>
</organism>
<keyword evidence="2" id="KW-0812">Transmembrane</keyword>
<name>H6N836_MYCHN</name>
<dbReference type="HOGENOM" id="CLU_149302_0_0_14"/>
<dbReference type="OrthoDB" id="9837483at2"/>
<feature type="transmembrane region" description="Helical" evidence="2">
    <location>
        <begin position="6"/>
        <end position="30"/>
    </location>
</feature>
<dbReference type="EMBL" id="CP003199">
    <property type="protein sequence ID" value="AEW45808.1"/>
    <property type="molecule type" value="Genomic_DNA"/>
</dbReference>
<gene>
    <name evidence="3" type="ordered locus">MHC_04760</name>
</gene>
<sequence>MAAPWVNPLLCVVLTGTAGVVGYCGSKFVFSKSSERSTSKIKFSVASLIAKDVNKELLTKDKKQGSDADWKAAWGKYKAENNSTLVNGSDPWKISNGTAGKPQDQENAPSDFMNKCDIESKKEVLDTSDQTYKNVYNWCTKDKVKS</sequence>
<dbReference type="Proteomes" id="UP000009135">
    <property type="component" value="Chromosome"/>
</dbReference>
<dbReference type="KEGG" id="mhe:MHC_04760"/>
<keyword evidence="2" id="KW-1133">Transmembrane helix</keyword>
<feature type="region of interest" description="Disordered" evidence="1">
    <location>
        <begin position="88"/>
        <end position="110"/>
    </location>
</feature>
<evidence type="ECO:0000313" key="3">
    <source>
        <dbReference type="EMBL" id="AEW45808.1"/>
    </source>
</evidence>
<accession>H6N836</accession>
<protein>
    <submittedName>
        <fullName evidence="3">Uncharacterized protein</fullName>
    </submittedName>
</protein>
<proteinExistence type="predicted"/>
<dbReference type="STRING" id="1111676.MHC_04760"/>
<keyword evidence="2" id="KW-0472">Membrane</keyword>
<reference evidence="3 4" key="1">
    <citation type="journal article" date="2012" name="J. Bacteriol.">
        <title>Complete genome sequence of Mycoplasma haemocanis strain Illinois.</title>
        <authorList>
            <person name="do Nascimento N.C."/>
            <person name="Guimaraes A.M."/>
            <person name="Santos A.P."/>
            <person name="Sanmiguel P.J."/>
            <person name="Messick J.B."/>
        </authorList>
    </citation>
    <scope>NUCLEOTIDE SEQUENCE [LARGE SCALE GENOMIC DNA]</scope>
    <source>
        <strain evidence="3 4">Illinois</strain>
    </source>
</reference>
<evidence type="ECO:0000256" key="2">
    <source>
        <dbReference type="SAM" id="Phobius"/>
    </source>
</evidence>